<evidence type="ECO:0000313" key="3">
    <source>
        <dbReference type="Proteomes" id="UP001362999"/>
    </source>
</evidence>
<feature type="compositionally biased region" description="Low complexity" evidence="1">
    <location>
        <begin position="32"/>
        <end position="42"/>
    </location>
</feature>
<feature type="region of interest" description="Disordered" evidence="1">
    <location>
        <begin position="32"/>
        <end position="60"/>
    </location>
</feature>
<protein>
    <recommendedName>
        <fullName evidence="4">Retrotransposon gag domain-containing protein</fullName>
    </recommendedName>
</protein>
<evidence type="ECO:0008006" key="4">
    <source>
        <dbReference type="Google" id="ProtNLM"/>
    </source>
</evidence>
<accession>A0AAW0AUW0</accession>
<gene>
    <name evidence="2" type="ORF">R3P38DRAFT_2990834</name>
</gene>
<reference evidence="2 3" key="1">
    <citation type="journal article" date="2024" name="J Genomics">
        <title>Draft genome sequencing and assembly of Favolaschia claudopus CIRM-BRFM 2984 isolated from oak limbs.</title>
        <authorList>
            <person name="Navarro D."/>
            <person name="Drula E."/>
            <person name="Chaduli D."/>
            <person name="Cazenave R."/>
            <person name="Ahrendt S."/>
            <person name="Wang J."/>
            <person name="Lipzen A."/>
            <person name="Daum C."/>
            <person name="Barry K."/>
            <person name="Grigoriev I.V."/>
            <person name="Favel A."/>
            <person name="Rosso M.N."/>
            <person name="Martin F."/>
        </authorList>
    </citation>
    <scope>NUCLEOTIDE SEQUENCE [LARGE SCALE GENOMIC DNA]</scope>
    <source>
        <strain evidence="2 3">CIRM-BRFM 2984</strain>
    </source>
</reference>
<evidence type="ECO:0000313" key="2">
    <source>
        <dbReference type="EMBL" id="KAK7016628.1"/>
    </source>
</evidence>
<feature type="non-terminal residue" evidence="2">
    <location>
        <position position="169"/>
    </location>
</feature>
<evidence type="ECO:0000256" key="1">
    <source>
        <dbReference type="SAM" id="MobiDB-lite"/>
    </source>
</evidence>
<dbReference type="EMBL" id="JAWWNJ010000050">
    <property type="protein sequence ID" value="KAK7016628.1"/>
    <property type="molecule type" value="Genomic_DNA"/>
</dbReference>
<proteinExistence type="predicted"/>
<sequence length="169" mass="18962">MTDSAAAAAAAAERMDRLERTVDRLVELFQTAANPPTTTAPTPAAPPEPPPAAKTVLRPNPPFVFDGDRSAGRAFLHSDRTYIRLVPEAFVEGGELSKEKAVRFTMSFMSKDSAQKWAERMSIKTPFPFLTWDAFTKEFCSRFVEENEQDHALHKLESRAYYMGSRDVF</sequence>
<organism evidence="2 3">
    <name type="scientific">Favolaschia claudopus</name>
    <dbReference type="NCBI Taxonomy" id="2862362"/>
    <lineage>
        <taxon>Eukaryota</taxon>
        <taxon>Fungi</taxon>
        <taxon>Dikarya</taxon>
        <taxon>Basidiomycota</taxon>
        <taxon>Agaricomycotina</taxon>
        <taxon>Agaricomycetes</taxon>
        <taxon>Agaricomycetidae</taxon>
        <taxon>Agaricales</taxon>
        <taxon>Marasmiineae</taxon>
        <taxon>Mycenaceae</taxon>
        <taxon>Favolaschia</taxon>
    </lineage>
</organism>
<dbReference type="AlphaFoldDB" id="A0AAW0AUW0"/>
<dbReference type="Proteomes" id="UP001362999">
    <property type="component" value="Unassembled WGS sequence"/>
</dbReference>
<keyword evidence="3" id="KW-1185">Reference proteome</keyword>
<name>A0AAW0AUW0_9AGAR</name>
<feature type="compositionally biased region" description="Pro residues" evidence="1">
    <location>
        <begin position="43"/>
        <end position="52"/>
    </location>
</feature>
<comment type="caution">
    <text evidence="2">The sequence shown here is derived from an EMBL/GenBank/DDBJ whole genome shotgun (WGS) entry which is preliminary data.</text>
</comment>